<dbReference type="InterPro" id="IPR037038">
    <property type="entry name" value="HepT-like_sf"/>
</dbReference>
<comment type="caution">
    <text evidence="7">The sequence shown here is derived from an EMBL/GenBank/DDBJ whole genome shotgun (WGS) entry which is preliminary data.</text>
</comment>
<keyword evidence="1" id="KW-0597">Phosphoprotein</keyword>
<comment type="similarity">
    <text evidence="6">Belongs to the HepT RNase toxin family.</text>
</comment>
<evidence type="ECO:0000256" key="6">
    <source>
        <dbReference type="ARBA" id="ARBA00024207"/>
    </source>
</evidence>
<keyword evidence="2" id="KW-1277">Toxin-antitoxin system</keyword>
<evidence type="ECO:0000313" key="7">
    <source>
        <dbReference type="EMBL" id="MBM3331914.1"/>
    </source>
</evidence>
<dbReference type="Proteomes" id="UP000779900">
    <property type="component" value="Unassembled WGS sequence"/>
</dbReference>
<keyword evidence="4" id="KW-0547">Nucleotide-binding</keyword>
<evidence type="ECO:0000313" key="8">
    <source>
        <dbReference type="Proteomes" id="UP000779900"/>
    </source>
</evidence>
<reference evidence="7" key="1">
    <citation type="submission" date="2019-03" db="EMBL/GenBank/DDBJ databases">
        <title>Lake Tanganyika Metagenome-Assembled Genomes (MAGs).</title>
        <authorList>
            <person name="Tran P."/>
        </authorList>
    </citation>
    <scope>NUCLEOTIDE SEQUENCE</scope>
    <source>
        <strain evidence="7">K_DeepCast_150m_m2_040</strain>
    </source>
</reference>
<gene>
    <name evidence="7" type="ORF">FJY68_08720</name>
</gene>
<dbReference type="PANTHER" id="PTHR34139">
    <property type="entry name" value="UPF0331 PROTEIN MJ0127"/>
    <property type="match status" value="1"/>
</dbReference>
<accession>A0A937XIC3</accession>
<name>A0A937XIC3_UNCW3</name>
<dbReference type="AlphaFoldDB" id="A0A937XIC3"/>
<dbReference type="InterPro" id="IPR008201">
    <property type="entry name" value="HepT-like"/>
</dbReference>
<dbReference type="GO" id="GO:0000166">
    <property type="term" value="F:nucleotide binding"/>
    <property type="evidence" value="ECO:0007669"/>
    <property type="project" value="UniProtKB-KW"/>
</dbReference>
<evidence type="ECO:0000256" key="4">
    <source>
        <dbReference type="ARBA" id="ARBA00022741"/>
    </source>
</evidence>
<evidence type="ECO:0000256" key="5">
    <source>
        <dbReference type="ARBA" id="ARBA00022801"/>
    </source>
</evidence>
<dbReference type="GO" id="GO:0016787">
    <property type="term" value="F:hydrolase activity"/>
    <property type="evidence" value="ECO:0007669"/>
    <property type="project" value="UniProtKB-KW"/>
</dbReference>
<dbReference type="PANTHER" id="PTHR34139:SF1">
    <property type="entry name" value="RNASE MJ1380-RELATED"/>
    <property type="match status" value="1"/>
</dbReference>
<evidence type="ECO:0000256" key="2">
    <source>
        <dbReference type="ARBA" id="ARBA00022649"/>
    </source>
</evidence>
<keyword evidence="3" id="KW-0540">Nuclease</keyword>
<dbReference type="Gene3D" id="1.20.120.580">
    <property type="entry name" value="bsu32300-like"/>
    <property type="match status" value="1"/>
</dbReference>
<evidence type="ECO:0000256" key="1">
    <source>
        <dbReference type="ARBA" id="ARBA00022553"/>
    </source>
</evidence>
<dbReference type="GO" id="GO:0110001">
    <property type="term" value="C:toxin-antitoxin complex"/>
    <property type="evidence" value="ECO:0007669"/>
    <property type="project" value="InterPro"/>
</dbReference>
<dbReference type="InterPro" id="IPR051813">
    <property type="entry name" value="HepT_RNase_toxin"/>
</dbReference>
<keyword evidence="5" id="KW-0378">Hydrolase</keyword>
<sequence length="113" mass="13048">MLRDYRAYLEDMLEAASAAREFVAGMTREDLAEDRRTRDAVIRNLEVIGEAAKKLPAQTKRSHPEVEWKKIAGLRDILIHDYFGIDMDIVWDVVQNKLPPLADQVRRILGESR</sequence>
<evidence type="ECO:0000256" key="3">
    <source>
        <dbReference type="ARBA" id="ARBA00022722"/>
    </source>
</evidence>
<dbReference type="Pfam" id="PF01934">
    <property type="entry name" value="HepT-like"/>
    <property type="match status" value="1"/>
</dbReference>
<protein>
    <submittedName>
        <fullName evidence="7">DUF86 domain-containing protein</fullName>
    </submittedName>
</protein>
<dbReference type="EMBL" id="VGIR01000050">
    <property type="protein sequence ID" value="MBM3331914.1"/>
    <property type="molecule type" value="Genomic_DNA"/>
</dbReference>
<organism evidence="7 8">
    <name type="scientific">candidate division WOR-3 bacterium</name>
    <dbReference type="NCBI Taxonomy" id="2052148"/>
    <lineage>
        <taxon>Bacteria</taxon>
        <taxon>Bacteria division WOR-3</taxon>
    </lineage>
</organism>
<dbReference type="GO" id="GO:0004540">
    <property type="term" value="F:RNA nuclease activity"/>
    <property type="evidence" value="ECO:0007669"/>
    <property type="project" value="InterPro"/>
</dbReference>
<proteinExistence type="inferred from homology"/>